<dbReference type="Proteomes" id="UP001597368">
    <property type="component" value="Unassembled WGS sequence"/>
</dbReference>
<accession>A0ABW4TBP4</accession>
<name>A0ABW4TBP4_9ACTN</name>
<keyword evidence="5" id="KW-1185">Reference proteome</keyword>
<keyword evidence="2" id="KW-0677">Repeat</keyword>
<dbReference type="SUPFAM" id="SSF63825">
    <property type="entry name" value="YWTD domain"/>
    <property type="match status" value="1"/>
</dbReference>
<feature type="repeat" description="WD" evidence="3">
    <location>
        <begin position="414"/>
        <end position="448"/>
    </location>
</feature>
<evidence type="ECO:0000313" key="5">
    <source>
        <dbReference type="Proteomes" id="UP001597368"/>
    </source>
</evidence>
<dbReference type="SMART" id="SM00320">
    <property type="entry name" value="WD40"/>
    <property type="match status" value="8"/>
</dbReference>
<gene>
    <name evidence="4" type="ORF">ACFSKW_45325</name>
</gene>
<keyword evidence="1 3" id="KW-0853">WD repeat</keyword>
<evidence type="ECO:0000256" key="2">
    <source>
        <dbReference type="ARBA" id="ARBA00022737"/>
    </source>
</evidence>
<dbReference type="EMBL" id="JBHUFV010000072">
    <property type="protein sequence ID" value="MFD1938709.1"/>
    <property type="molecule type" value="Genomic_DNA"/>
</dbReference>
<organism evidence="4 5">
    <name type="scientific">Nonomuraea mangrovi</name>
    <dbReference type="NCBI Taxonomy" id="2316207"/>
    <lineage>
        <taxon>Bacteria</taxon>
        <taxon>Bacillati</taxon>
        <taxon>Actinomycetota</taxon>
        <taxon>Actinomycetes</taxon>
        <taxon>Streptosporangiales</taxon>
        <taxon>Streptosporangiaceae</taxon>
        <taxon>Nonomuraea</taxon>
    </lineage>
</organism>
<dbReference type="InterPro" id="IPR027417">
    <property type="entry name" value="P-loop_NTPase"/>
</dbReference>
<proteinExistence type="predicted"/>
<dbReference type="InterPro" id="IPR011047">
    <property type="entry name" value="Quinoprotein_ADH-like_sf"/>
</dbReference>
<evidence type="ECO:0008006" key="6">
    <source>
        <dbReference type="Google" id="ProtNLM"/>
    </source>
</evidence>
<dbReference type="PANTHER" id="PTHR19848:SF8">
    <property type="entry name" value="F-BOX AND WD REPEAT DOMAIN CONTAINING 7"/>
    <property type="match status" value="1"/>
</dbReference>
<feature type="repeat" description="WD" evidence="3">
    <location>
        <begin position="455"/>
        <end position="486"/>
    </location>
</feature>
<evidence type="ECO:0000313" key="4">
    <source>
        <dbReference type="EMBL" id="MFD1938709.1"/>
    </source>
</evidence>
<protein>
    <recommendedName>
        <fullName evidence="6">WD40 repeat domain-containing protein</fullName>
    </recommendedName>
</protein>
<dbReference type="PANTHER" id="PTHR19848">
    <property type="entry name" value="WD40 REPEAT PROTEIN"/>
    <property type="match status" value="1"/>
</dbReference>
<evidence type="ECO:0000256" key="3">
    <source>
        <dbReference type="PROSITE-ProRule" id="PRU00221"/>
    </source>
</evidence>
<feature type="non-terminal residue" evidence="4">
    <location>
        <position position="892"/>
    </location>
</feature>
<dbReference type="Gene3D" id="2.130.10.10">
    <property type="entry name" value="YVTN repeat-like/Quinoprotein amine dehydrogenase"/>
    <property type="match status" value="2"/>
</dbReference>
<dbReference type="SUPFAM" id="SSF50998">
    <property type="entry name" value="Quinoprotein alcohol dehydrogenase-like"/>
    <property type="match status" value="1"/>
</dbReference>
<dbReference type="Gene3D" id="3.40.50.300">
    <property type="entry name" value="P-loop containing nucleotide triphosphate hydrolases"/>
    <property type="match status" value="1"/>
</dbReference>
<evidence type="ECO:0000256" key="1">
    <source>
        <dbReference type="ARBA" id="ARBA00022574"/>
    </source>
</evidence>
<dbReference type="InterPro" id="IPR001680">
    <property type="entry name" value="WD40_rpt"/>
</dbReference>
<dbReference type="Pfam" id="PF00400">
    <property type="entry name" value="WD40"/>
    <property type="match status" value="6"/>
</dbReference>
<sequence>MTELVARLTSDEHGFVAVLPELDGVEGFGTTALAAAACHIPEVAEHFGDGIDWLTVGAAPPHVVESLVRDRLESFGVPWITADAEPDFEEPGTGLLVLDGVRTAEQLRACLSLTSDVTVLVTARTADILPGLPSIIRLKVPDGGWPLLARLSGSLGTSVDDAFDLADPAARAYAVRKVLDAGLPSLSPGALPRLLELGAFAADSDIPASIVPAVWERTAGLSKGASERLLAELCEAGLADHRPDRDLLLVPDVVRDYLRQASSGEVVSRTAKALIGTFTDVEEAIVEETVTGEAVMYCLAHLPDHYVAAGEDLADLMTQTGWIASKLASLGIAAVDRDLARAGAPEAERLRRTLARNAHLFTHGDRGALLPTLAARLYGNAGELREMLHAAGEPWLDCLWAPPDLPHPALVRTMRLNDERVTQVAISPDSTWIAGASWEGKARIWNLDGSLRATLSGHEDAVSSVAISADGTWLATASWDRTVRTWLADGTPIAVMEAAHGEVQQVAIAPDGTWIAAVTDDGSLMAWSDTGNPLWRVQAQADEHSKIAIGAGSAWVAHPCEDGIRVWNRDGTQRCAIPLSEDLQVAEVVAHPLRDAIVALHMDSRARCWSPEGAMEGVVEPALDDCSDMAMSSDGRWLAASVNRPEGFVTARIDRPREEMGFVARHALVNDLAVSRDSTLLVTAIEPSTIQVWDPARFPARGEDHRRTIANAVAVARDGTWLATAGTGLSFWDSAGGRTATVAEETFFTSVAISPAGRWLATADSDGLVRLFERDGTPIRTLKVCDDWVDTVAIAPDGSWLAAGGRDGRARLWYADGTPLTTIKTSVEAVKHLAIAPDGTWMATAGSDRMDLWDAQGRRLAPTLETPSFVGGLAMAPDGEWVAAVHWDGGIA</sequence>
<dbReference type="InterPro" id="IPR015943">
    <property type="entry name" value="WD40/YVTN_repeat-like_dom_sf"/>
</dbReference>
<comment type="caution">
    <text evidence="4">The sequence shown here is derived from an EMBL/GenBank/DDBJ whole genome shotgun (WGS) entry which is preliminary data.</text>
</comment>
<dbReference type="PROSITE" id="PS50082">
    <property type="entry name" value="WD_REPEATS_2"/>
    <property type="match status" value="3"/>
</dbReference>
<reference evidence="5" key="1">
    <citation type="journal article" date="2019" name="Int. J. Syst. Evol. Microbiol.">
        <title>The Global Catalogue of Microorganisms (GCM) 10K type strain sequencing project: providing services to taxonomists for standard genome sequencing and annotation.</title>
        <authorList>
            <consortium name="The Broad Institute Genomics Platform"/>
            <consortium name="The Broad Institute Genome Sequencing Center for Infectious Disease"/>
            <person name="Wu L."/>
            <person name="Ma J."/>
        </authorList>
    </citation>
    <scope>NUCLEOTIDE SEQUENCE [LARGE SCALE GENOMIC DNA]</scope>
    <source>
        <strain evidence="5">ICMP 6774ER</strain>
    </source>
</reference>
<feature type="repeat" description="WD" evidence="3">
    <location>
        <begin position="782"/>
        <end position="813"/>
    </location>
</feature>
<dbReference type="PROSITE" id="PS50294">
    <property type="entry name" value="WD_REPEATS_REGION"/>
    <property type="match status" value="1"/>
</dbReference>
<dbReference type="RefSeq" id="WP_379580803.1">
    <property type="nucleotide sequence ID" value="NZ_JBHUFV010000072.1"/>
</dbReference>